<evidence type="ECO:0000313" key="1">
    <source>
        <dbReference type="EMBL" id="RED96154.1"/>
    </source>
</evidence>
<reference evidence="1 2" key="1">
    <citation type="submission" date="2018-07" db="EMBL/GenBank/DDBJ databases">
        <title>Genomic Encyclopedia of Type Strains, Phase IV (KMG-IV): sequencing the most valuable type-strain genomes for metagenomic binning, comparative biology and taxonomic classification.</title>
        <authorList>
            <person name="Goeker M."/>
        </authorList>
    </citation>
    <scope>NUCLEOTIDE SEQUENCE [LARGE SCALE GENOMIC DNA]</scope>
    <source>
        <strain evidence="1 2">DSM 4134</strain>
    </source>
</reference>
<sequence>MQLLLQEQLVNQFLIYLNKLYIMGEVEISILW</sequence>
<dbReference type="EMBL" id="QREG01000015">
    <property type="protein sequence ID" value="RED96154.1"/>
    <property type="molecule type" value="Genomic_DNA"/>
</dbReference>
<evidence type="ECO:0000313" key="2">
    <source>
        <dbReference type="Proteomes" id="UP000256779"/>
    </source>
</evidence>
<accession>A0A3D9L080</accession>
<gene>
    <name evidence="1" type="ORF">C7460_11543</name>
</gene>
<keyword evidence="2" id="KW-1185">Reference proteome</keyword>
<organism evidence="1 2">
    <name type="scientific">Marinoscillum furvescens DSM 4134</name>
    <dbReference type="NCBI Taxonomy" id="1122208"/>
    <lineage>
        <taxon>Bacteria</taxon>
        <taxon>Pseudomonadati</taxon>
        <taxon>Bacteroidota</taxon>
        <taxon>Cytophagia</taxon>
        <taxon>Cytophagales</taxon>
        <taxon>Reichenbachiellaceae</taxon>
        <taxon>Marinoscillum</taxon>
    </lineage>
</organism>
<proteinExistence type="predicted"/>
<dbReference type="AlphaFoldDB" id="A0A3D9L080"/>
<comment type="caution">
    <text evidence="1">The sequence shown here is derived from an EMBL/GenBank/DDBJ whole genome shotgun (WGS) entry which is preliminary data.</text>
</comment>
<name>A0A3D9L080_MARFU</name>
<protein>
    <submittedName>
        <fullName evidence="1">Uncharacterized protein</fullName>
    </submittedName>
</protein>
<dbReference type="Proteomes" id="UP000256779">
    <property type="component" value="Unassembled WGS sequence"/>
</dbReference>